<feature type="region of interest" description="Disordered" evidence="1">
    <location>
        <begin position="1"/>
        <end position="25"/>
    </location>
</feature>
<dbReference type="VEuPathDB" id="VectorBase:ACUA000352"/>
<protein>
    <submittedName>
        <fullName evidence="2">Uncharacterized protein</fullName>
    </submittedName>
</protein>
<dbReference type="EnsemblMetazoa" id="ACUA000352-RA">
    <property type="protein sequence ID" value="ACUA000352-PA"/>
    <property type="gene ID" value="ACUA000352"/>
</dbReference>
<reference evidence="2" key="2">
    <citation type="submission" date="2020-05" db="UniProtKB">
        <authorList>
            <consortium name="EnsemblMetazoa"/>
        </authorList>
    </citation>
    <scope>IDENTIFICATION</scope>
    <source>
        <strain evidence="2">A-37</strain>
    </source>
</reference>
<sequence length="112" mass="12647">MQTVANNRCQWHKASPESDSILQQPWRPCMLQRSRDTANEHEDPFQQWRIGQGAEGVASQMGMMEGNAASVLEEQQIIWSSSVAEDIAAPIYERAEPRFESHSGRSLLSSCR</sequence>
<dbReference type="EMBL" id="AXCM01010897">
    <property type="status" value="NOT_ANNOTATED_CDS"/>
    <property type="molecule type" value="Genomic_DNA"/>
</dbReference>
<organism evidence="2 3">
    <name type="scientific">Anopheles culicifacies</name>
    <dbReference type="NCBI Taxonomy" id="139723"/>
    <lineage>
        <taxon>Eukaryota</taxon>
        <taxon>Metazoa</taxon>
        <taxon>Ecdysozoa</taxon>
        <taxon>Arthropoda</taxon>
        <taxon>Hexapoda</taxon>
        <taxon>Insecta</taxon>
        <taxon>Pterygota</taxon>
        <taxon>Neoptera</taxon>
        <taxon>Endopterygota</taxon>
        <taxon>Diptera</taxon>
        <taxon>Nematocera</taxon>
        <taxon>Culicoidea</taxon>
        <taxon>Culicidae</taxon>
        <taxon>Anophelinae</taxon>
        <taxon>Anopheles</taxon>
        <taxon>culicifacies species complex</taxon>
    </lineage>
</organism>
<keyword evidence="3" id="KW-1185">Reference proteome</keyword>
<reference evidence="3" key="1">
    <citation type="submission" date="2013-09" db="EMBL/GenBank/DDBJ databases">
        <title>The Genome Sequence of Anopheles culicifacies species A.</title>
        <authorList>
            <consortium name="The Broad Institute Genomics Platform"/>
            <person name="Neafsey D.E."/>
            <person name="Besansky N."/>
            <person name="Howell P."/>
            <person name="Walton C."/>
            <person name="Young S.K."/>
            <person name="Zeng Q."/>
            <person name="Gargeya S."/>
            <person name="Fitzgerald M."/>
            <person name="Haas B."/>
            <person name="Abouelleil A."/>
            <person name="Allen A.W."/>
            <person name="Alvarado L."/>
            <person name="Arachchi H.M."/>
            <person name="Berlin A.M."/>
            <person name="Chapman S.B."/>
            <person name="Gainer-Dewar J."/>
            <person name="Goldberg J."/>
            <person name="Griggs A."/>
            <person name="Gujja S."/>
            <person name="Hansen M."/>
            <person name="Howarth C."/>
            <person name="Imamovic A."/>
            <person name="Ireland A."/>
            <person name="Larimer J."/>
            <person name="McCowan C."/>
            <person name="Murphy C."/>
            <person name="Pearson M."/>
            <person name="Poon T.W."/>
            <person name="Priest M."/>
            <person name="Roberts A."/>
            <person name="Saif S."/>
            <person name="Shea T."/>
            <person name="Sisk P."/>
            <person name="Sykes S."/>
            <person name="Wortman J."/>
            <person name="Nusbaum C."/>
            <person name="Birren B."/>
        </authorList>
    </citation>
    <scope>NUCLEOTIDE SEQUENCE [LARGE SCALE GENOMIC DNA]</scope>
    <source>
        <strain evidence="3">A-37</strain>
    </source>
</reference>
<evidence type="ECO:0000256" key="1">
    <source>
        <dbReference type="SAM" id="MobiDB-lite"/>
    </source>
</evidence>
<evidence type="ECO:0000313" key="3">
    <source>
        <dbReference type="Proteomes" id="UP000075883"/>
    </source>
</evidence>
<dbReference type="Proteomes" id="UP000075883">
    <property type="component" value="Unassembled WGS sequence"/>
</dbReference>
<evidence type="ECO:0000313" key="2">
    <source>
        <dbReference type="EnsemblMetazoa" id="ACUA000352-PA"/>
    </source>
</evidence>
<accession>A0A182LRS2</accession>
<proteinExistence type="predicted"/>
<name>A0A182LRS2_9DIPT</name>
<dbReference type="EMBL" id="AXCM01010898">
    <property type="status" value="NOT_ANNOTATED_CDS"/>
    <property type="molecule type" value="Genomic_DNA"/>
</dbReference>
<dbReference type="AlphaFoldDB" id="A0A182LRS2"/>